<evidence type="ECO:0000313" key="1">
    <source>
        <dbReference type="EMBL" id="AXY77201.1"/>
    </source>
</evidence>
<name>A0A3B7N523_9BACT</name>
<dbReference type="InterPro" id="IPR036188">
    <property type="entry name" value="FAD/NAD-bd_sf"/>
</dbReference>
<dbReference type="AlphaFoldDB" id="A0A3B7N523"/>
<organism evidence="1 2">
    <name type="scientific">Paraflavitalea soli</name>
    <dbReference type="NCBI Taxonomy" id="2315862"/>
    <lineage>
        <taxon>Bacteria</taxon>
        <taxon>Pseudomonadati</taxon>
        <taxon>Bacteroidota</taxon>
        <taxon>Chitinophagia</taxon>
        <taxon>Chitinophagales</taxon>
        <taxon>Chitinophagaceae</taxon>
        <taxon>Paraflavitalea</taxon>
    </lineage>
</organism>
<evidence type="ECO:0000313" key="2">
    <source>
        <dbReference type="Proteomes" id="UP000263900"/>
    </source>
</evidence>
<keyword evidence="2" id="KW-1185">Reference proteome</keyword>
<dbReference type="Pfam" id="PF05834">
    <property type="entry name" value="Lycopene_cycl"/>
    <property type="match status" value="1"/>
</dbReference>
<dbReference type="SUPFAM" id="SSF51905">
    <property type="entry name" value="FAD/NAD(P)-binding domain"/>
    <property type="match status" value="1"/>
</dbReference>
<gene>
    <name evidence="1" type="ORF">D3H65_25870</name>
</gene>
<accession>A0A3B7N523</accession>
<sequence>MNRFHYIIAGAGCAGLSFLVRLLQTGQFSHKKILLIDKTPKTVNDRTWCFWEKEPGIFDPIVHKSWKRLRFYHLTYNASYDISPYTYKMIRAIDFYQYCLQIISEYPNVTIEYATIDHIENNRDGVILHTAQQSYSADHLFSSILLENPVLKNNQYYLLQHFKGWVIETKDPVFNAAEATLMDFRIDQQHGTAFVYVMPFSAHRALIEYTLFNDQVWSQEEYNEGLRKYISTILGTDDYAILEEESGIIPMTNYRFPTHQRCITFLGTAGGQTKASSGYTFQFIQKQTAQLVDAMVHNFKPIVETPFLSKRFHWYDATLLNILHNNKLPGDFIFKELFKNNKITDVLQFLDNETSLLREIKIITVLPKRVFIRAALQQLT</sequence>
<dbReference type="KEGG" id="pseg:D3H65_25870"/>
<dbReference type="Proteomes" id="UP000263900">
    <property type="component" value="Chromosome"/>
</dbReference>
<dbReference type="RefSeq" id="WP_119053077.1">
    <property type="nucleotide sequence ID" value="NZ_CP032157.1"/>
</dbReference>
<dbReference type="Gene3D" id="3.50.50.60">
    <property type="entry name" value="FAD/NAD(P)-binding domain"/>
    <property type="match status" value="1"/>
</dbReference>
<reference evidence="1 2" key="1">
    <citation type="submission" date="2018-09" db="EMBL/GenBank/DDBJ databases">
        <title>Genome sequencing of strain 6GH32-13.</title>
        <authorList>
            <person name="Weon H.-Y."/>
            <person name="Heo J."/>
            <person name="Kwon S.-W."/>
        </authorList>
    </citation>
    <scope>NUCLEOTIDE SEQUENCE [LARGE SCALE GENOMIC DNA]</scope>
    <source>
        <strain evidence="1 2">5GH32-13</strain>
    </source>
</reference>
<dbReference type="OrthoDB" id="24355at2"/>
<protein>
    <submittedName>
        <fullName evidence="1">Lycopene cyclase</fullName>
    </submittedName>
</protein>
<proteinExistence type="predicted"/>
<dbReference type="EMBL" id="CP032157">
    <property type="protein sequence ID" value="AXY77201.1"/>
    <property type="molecule type" value="Genomic_DNA"/>
</dbReference>